<organism evidence="5 6">
    <name type="scientific">Agrobacterium salinitolerans</name>
    <dbReference type="NCBI Taxonomy" id="1183413"/>
    <lineage>
        <taxon>Bacteria</taxon>
        <taxon>Pseudomonadati</taxon>
        <taxon>Pseudomonadota</taxon>
        <taxon>Alphaproteobacteria</taxon>
        <taxon>Hyphomicrobiales</taxon>
        <taxon>Rhizobiaceae</taxon>
        <taxon>Rhizobium/Agrobacterium group</taxon>
        <taxon>Agrobacterium</taxon>
    </lineage>
</organism>
<evidence type="ECO:0000256" key="3">
    <source>
        <dbReference type="SAM" id="MobiDB-lite"/>
    </source>
</evidence>
<dbReference type="KEGG" id="asal:CFBP5507_16575"/>
<dbReference type="EMBL" id="CP109969">
    <property type="protein sequence ID" value="UYZ09310.1"/>
    <property type="molecule type" value="Genomic_DNA"/>
</dbReference>
<dbReference type="Proteomes" id="UP000298735">
    <property type="component" value="Chromosome Linear"/>
</dbReference>
<protein>
    <submittedName>
        <fullName evidence="5">Zinc metallochaperone AztD</fullName>
    </submittedName>
</protein>
<evidence type="ECO:0000256" key="1">
    <source>
        <dbReference type="ARBA" id="ARBA00022729"/>
    </source>
</evidence>
<dbReference type="Pfam" id="PF09223">
    <property type="entry name" value="ZinT"/>
    <property type="match status" value="1"/>
</dbReference>
<dbReference type="SUPFAM" id="SSF50969">
    <property type="entry name" value="YVTN repeat-like/Quinoprotein amine dehydrogenase"/>
    <property type="match status" value="1"/>
</dbReference>
<accession>A0A4Z1QLP8</accession>
<dbReference type="InterPro" id="IPR015304">
    <property type="entry name" value="ZinT_dom"/>
</dbReference>
<evidence type="ECO:0000256" key="2">
    <source>
        <dbReference type="ARBA" id="ARBA00022833"/>
    </source>
</evidence>
<dbReference type="Gene3D" id="2.40.128.20">
    <property type="match status" value="1"/>
</dbReference>
<dbReference type="InterPro" id="IPR047697">
    <property type="entry name" value="AztD-like"/>
</dbReference>
<dbReference type="GO" id="GO:0008270">
    <property type="term" value="F:zinc ion binding"/>
    <property type="evidence" value="ECO:0007669"/>
    <property type="project" value="InterPro"/>
</dbReference>
<keyword evidence="2" id="KW-0862">Zinc</keyword>
<evidence type="ECO:0000313" key="5">
    <source>
        <dbReference type="EMBL" id="UYZ09310.1"/>
    </source>
</evidence>
<feature type="signal peptide" evidence="4">
    <location>
        <begin position="1"/>
        <end position="24"/>
    </location>
</feature>
<dbReference type="InterPro" id="IPR012674">
    <property type="entry name" value="Calycin"/>
</dbReference>
<feature type="compositionally biased region" description="Basic and acidic residues" evidence="3">
    <location>
        <begin position="406"/>
        <end position="432"/>
    </location>
</feature>
<dbReference type="OrthoDB" id="9810636at2"/>
<feature type="region of interest" description="Disordered" evidence="3">
    <location>
        <begin position="405"/>
        <end position="432"/>
    </location>
</feature>
<dbReference type="InterPro" id="IPR011044">
    <property type="entry name" value="Quino_amine_DH_bsu"/>
</dbReference>
<gene>
    <name evidence="5" type="primary">aztD</name>
    <name evidence="5" type="ORF">CFBP5507_16575</name>
</gene>
<reference evidence="5" key="1">
    <citation type="submission" date="2022-10" db="EMBL/GenBank/DDBJ databases">
        <title>Complete genome sequence of Agrobacterium salinitolerans CFBP5507.</title>
        <authorList>
            <person name="Tchabashvili S."/>
            <person name="Yen H.-C."/>
            <person name="Haryono M."/>
            <person name="Lin Y.-C."/>
            <person name="Lai E.-M."/>
            <person name="Kuo C.-H."/>
        </authorList>
    </citation>
    <scope>NUCLEOTIDE SEQUENCE</scope>
    <source>
        <strain evidence="5">CFBP5507</strain>
    </source>
</reference>
<dbReference type="NCBIfam" id="NF038015">
    <property type="entry name" value="AztD"/>
    <property type="match status" value="1"/>
</dbReference>
<evidence type="ECO:0000313" key="6">
    <source>
        <dbReference type="Proteomes" id="UP000298735"/>
    </source>
</evidence>
<dbReference type="SUPFAM" id="SSF50814">
    <property type="entry name" value="Lipocalins"/>
    <property type="match status" value="1"/>
</dbReference>
<evidence type="ECO:0000256" key="4">
    <source>
        <dbReference type="SAM" id="SignalP"/>
    </source>
</evidence>
<dbReference type="AlphaFoldDB" id="A0A4Z1QLP8"/>
<feature type="chain" id="PRO_5043512341" evidence="4">
    <location>
        <begin position="25"/>
        <end position="609"/>
    </location>
</feature>
<keyword evidence="1 4" id="KW-0732">Signal</keyword>
<name>A0A4Z1QLP8_9HYPH</name>
<sequence>MRHLIPGVSALAMAVSLFGPAAFAEENEENVTLYRVFVGDHEAGKVTAFDLGKPENRWTFETKGQNKLYSVNEGAAIVSVQSDDDAVNFINSGISLHSHGDHSDIEIEEPNAVKEALTGPRPFHVIDHDGKVVINFDKGGYAAIVDAHELSHGEVESKELKQARAHHGFAAPVGSGWVTTVASDAPVEGDAAPTRVGLRAAKEDGTPAGDVATCTGIHGEAFSGAYLAAGCKEGILTVTAGKDGPVTKMLTYPADLPAGQTTGTLLGAKSMQVFLGNYGAKGLVVVDPVDAPNFRYIELPFRRIDFALDPANARFGYVLTEDGSLHQIDVLDGKVTKSAKVTEPYSMDGHWNDPRPRIAMAGDEVVMSDPNAGLVRRISKEELKEVGTIKVEGKPYNIAVAGGSGKVHEGEGHDHAGHDHNHDGEHAHSHGDPKIYAGYFEDAQIKDRPLSDYAGDWQSVYPYLKDGTLEPVWKHKAEKGTASVDDIRAEYEVGYKTDVERITIEGDMVTFYEKGKPLAGRYAYDGKEVLTYKKGNRGVRFIFKKTEGDAAAPQFIQFSDHQIAPNKADHYHLYWGNDRAALLNEVTNWPTYYPSSMKADEIVREMKAH</sequence>
<proteinExistence type="predicted"/>